<organism evidence="1 2">
    <name type="scientific">Melia azedarach</name>
    <name type="common">Chinaberry tree</name>
    <dbReference type="NCBI Taxonomy" id="155640"/>
    <lineage>
        <taxon>Eukaryota</taxon>
        <taxon>Viridiplantae</taxon>
        <taxon>Streptophyta</taxon>
        <taxon>Embryophyta</taxon>
        <taxon>Tracheophyta</taxon>
        <taxon>Spermatophyta</taxon>
        <taxon>Magnoliopsida</taxon>
        <taxon>eudicotyledons</taxon>
        <taxon>Gunneridae</taxon>
        <taxon>Pentapetalae</taxon>
        <taxon>rosids</taxon>
        <taxon>malvids</taxon>
        <taxon>Sapindales</taxon>
        <taxon>Meliaceae</taxon>
        <taxon>Melia</taxon>
    </lineage>
</organism>
<evidence type="ECO:0000313" key="1">
    <source>
        <dbReference type="EMBL" id="KAJ4720981.1"/>
    </source>
</evidence>
<keyword evidence="2" id="KW-1185">Reference proteome</keyword>
<proteinExistence type="predicted"/>
<dbReference type="EMBL" id="CM051397">
    <property type="protein sequence ID" value="KAJ4720981.1"/>
    <property type="molecule type" value="Genomic_DNA"/>
</dbReference>
<protein>
    <submittedName>
        <fullName evidence="1">BTB/POZ domain-containing protein</fullName>
    </submittedName>
</protein>
<sequence>MANRQSSNASTWLAKSTSLTDVQLYVHNVPFILDRELLAGKSAKLAAILKEKSNQDPYYFLRGIPADAETFELVAKFCHGFELQISSENVVPLIVLAHYLEMTENHCRDNLLRKAFTFFEQKVLPSWSETIKALRVAENFLQQAVQLGLVDACLESLVKKAHTEPRLIGAPMKNLNCDEDSEDTEDGYRPDARRRLFFLDWKSEDLTTLSLKFFDTIIRSMNQRGVPAEFLASSVCQYAKRWVFSSITVTNGDDKMSIYNRNSRRDIVEAVEKLLPYERGLIPCTFLFEMLRHAIALEANPDCRTGYEIRIGKQLDMATAKELLIPSQRYAKEVQYDTECLWRILRNFFGSYPSSQISGYIKVSELVEEFLAEIAADIDLKMSTFLSIAEMSTAVSSVIERKSDGIYTAIDIYLDKHGYLTESEREEACRVLDCQKMSPEACDHAAKNERLPLRVVVQVLFVAQLQLRDTIAKDVQFPDDKMIIKEEMEEVEDEGKVVSCGDQEEVVKEIKIMSNKVTEIERECFVMRREIEKSRSLHDHDKEKKGKFSLWKEMKRKFGCITSNITDCNCQVKKKKVHPRYGI</sequence>
<dbReference type="Proteomes" id="UP001164539">
    <property type="component" value="Chromosome 4"/>
</dbReference>
<name>A0ACC1YB53_MELAZ</name>
<evidence type="ECO:0000313" key="2">
    <source>
        <dbReference type="Proteomes" id="UP001164539"/>
    </source>
</evidence>
<comment type="caution">
    <text evidence="1">The sequence shown here is derived from an EMBL/GenBank/DDBJ whole genome shotgun (WGS) entry which is preliminary data.</text>
</comment>
<reference evidence="1 2" key="1">
    <citation type="journal article" date="2023" name="Science">
        <title>Complex scaffold remodeling in plant triterpene biosynthesis.</title>
        <authorList>
            <person name="De La Pena R."/>
            <person name="Hodgson H."/>
            <person name="Liu J.C."/>
            <person name="Stephenson M.J."/>
            <person name="Martin A.C."/>
            <person name="Owen C."/>
            <person name="Harkess A."/>
            <person name="Leebens-Mack J."/>
            <person name="Jimenez L.E."/>
            <person name="Osbourn A."/>
            <person name="Sattely E.S."/>
        </authorList>
    </citation>
    <scope>NUCLEOTIDE SEQUENCE [LARGE SCALE GENOMIC DNA]</scope>
    <source>
        <strain evidence="2">cv. JPN11</strain>
        <tissue evidence="1">Leaf</tissue>
    </source>
</reference>
<accession>A0ACC1YB53</accession>
<gene>
    <name evidence="1" type="ORF">OWV82_008716</name>
</gene>